<name>A0A1G7GYR3_9FLAO</name>
<evidence type="ECO:0000256" key="1">
    <source>
        <dbReference type="SAM" id="Phobius"/>
    </source>
</evidence>
<evidence type="ECO:0000313" key="4">
    <source>
        <dbReference type="Proteomes" id="UP000182114"/>
    </source>
</evidence>
<keyword evidence="1" id="KW-1133">Transmembrane helix</keyword>
<dbReference type="SUPFAM" id="SSF56219">
    <property type="entry name" value="DNase I-like"/>
    <property type="match status" value="1"/>
</dbReference>
<keyword evidence="1" id="KW-0812">Transmembrane</keyword>
<keyword evidence="4" id="KW-1185">Reference proteome</keyword>
<keyword evidence="1" id="KW-0472">Membrane</keyword>
<sequence length="355" mass="41100">MKIKVFLRVFGVISILLTIFPYISANQWYIRIFDFPHLQLTLLTLLALLVYFLKFNFGNFIDYLFVLVLGLCFVFQSLKIYPYTAFAHYEVQNSSPSASNELSIYTANVLQENKKIKELLSDIKSNDADLMVFTETNTRWINILKKELAETYRYTVEVPLENTYGMVLFSKLESHNAAVHYMVEDSIPSIHTQIILETKDTIQLYAIHPAPPAPQHNPSSVDRDAEMMKVTRLARESKFPVVVLGDFNDVAWSETTTLFQKVSGLLDLRKGRGFYSTYNAKSWFMRWPLDHVFASAHFRIKEVHRGAKIGSDHFPFYAKFTFEPKLSAMQKLPEPSDEDLKTAFDQIIEEEKENE</sequence>
<dbReference type="GO" id="GO:0004519">
    <property type="term" value="F:endonuclease activity"/>
    <property type="evidence" value="ECO:0007669"/>
    <property type="project" value="UniProtKB-KW"/>
</dbReference>
<evidence type="ECO:0000313" key="3">
    <source>
        <dbReference type="EMBL" id="SDE93322.1"/>
    </source>
</evidence>
<dbReference type="EMBL" id="FNBD01000005">
    <property type="protein sequence ID" value="SDE93322.1"/>
    <property type="molecule type" value="Genomic_DNA"/>
</dbReference>
<keyword evidence="3" id="KW-0255">Endonuclease</keyword>
<feature type="transmembrane region" description="Helical" evidence="1">
    <location>
        <begin position="5"/>
        <end position="23"/>
    </location>
</feature>
<evidence type="ECO:0000259" key="2">
    <source>
        <dbReference type="Pfam" id="PF03372"/>
    </source>
</evidence>
<dbReference type="InterPro" id="IPR005135">
    <property type="entry name" value="Endo/exonuclease/phosphatase"/>
</dbReference>
<feature type="transmembrane region" description="Helical" evidence="1">
    <location>
        <begin position="35"/>
        <end position="53"/>
    </location>
</feature>
<keyword evidence="3" id="KW-0540">Nuclease</keyword>
<keyword evidence="3" id="KW-0269">Exonuclease</keyword>
<feature type="domain" description="Endonuclease/exonuclease/phosphatase" evidence="2">
    <location>
        <begin position="106"/>
        <end position="313"/>
    </location>
</feature>
<dbReference type="eggNOG" id="COG3021">
    <property type="taxonomic scope" value="Bacteria"/>
</dbReference>
<dbReference type="AlphaFoldDB" id="A0A1G7GYR3"/>
<reference evidence="4" key="1">
    <citation type="submission" date="2016-10" db="EMBL/GenBank/DDBJ databases">
        <authorList>
            <person name="Varghese N."/>
            <person name="Submissions S."/>
        </authorList>
    </citation>
    <scope>NUCLEOTIDE SEQUENCE [LARGE SCALE GENOMIC DNA]</scope>
    <source>
        <strain evidence="4">DSM 24729</strain>
    </source>
</reference>
<gene>
    <name evidence="3" type="ORF">SAMN04487992_105150</name>
</gene>
<proteinExistence type="predicted"/>
<feature type="transmembrane region" description="Helical" evidence="1">
    <location>
        <begin position="60"/>
        <end position="78"/>
    </location>
</feature>
<organism evidence="3 4">
    <name type="scientific">Cellulophaga baltica</name>
    <dbReference type="NCBI Taxonomy" id="76594"/>
    <lineage>
        <taxon>Bacteria</taxon>
        <taxon>Pseudomonadati</taxon>
        <taxon>Bacteroidota</taxon>
        <taxon>Flavobacteriia</taxon>
        <taxon>Flavobacteriales</taxon>
        <taxon>Flavobacteriaceae</taxon>
        <taxon>Cellulophaga</taxon>
    </lineage>
</organism>
<accession>A0A1G7GYR3</accession>
<protein>
    <submittedName>
        <fullName evidence="3">Uncharacterized conserved protein YafD, endonuclease/exonuclease/phosphatase (EEP) superfamily</fullName>
    </submittedName>
</protein>
<dbReference type="GO" id="GO:0004527">
    <property type="term" value="F:exonuclease activity"/>
    <property type="evidence" value="ECO:0007669"/>
    <property type="project" value="UniProtKB-KW"/>
</dbReference>
<keyword evidence="3" id="KW-0378">Hydrolase</keyword>
<dbReference type="Gene3D" id="3.60.10.10">
    <property type="entry name" value="Endonuclease/exonuclease/phosphatase"/>
    <property type="match status" value="1"/>
</dbReference>
<dbReference type="Proteomes" id="UP000182114">
    <property type="component" value="Unassembled WGS sequence"/>
</dbReference>
<dbReference type="InterPro" id="IPR036691">
    <property type="entry name" value="Endo/exonu/phosph_ase_sf"/>
</dbReference>
<dbReference type="RefSeq" id="WP_074538305.1">
    <property type="nucleotide sequence ID" value="NZ_FNBD01000005.1"/>
</dbReference>
<dbReference type="Pfam" id="PF03372">
    <property type="entry name" value="Exo_endo_phos"/>
    <property type="match status" value="1"/>
</dbReference>